<dbReference type="Pfam" id="PF02597">
    <property type="entry name" value="ThiS"/>
    <property type="match status" value="1"/>
</dbReference>
<keyword evidence="2" id="KW-1185">Reference proteome</keyword>
<comment type="caution">
    <text evidence="1">The sequence shown here is derived from an EMBL/GenBank/DDBJ whole genome shotgun (WGS) entry which is preliminary data.</text>
</comment>
<proteinExistence type="predicted"/>
<evidence type="ECO:0000313" key="1">
    <source>
        <dbReference type="EMBL" id="GLS90884.1"/>
    </source>
</evidence>
<accession>A0ABQ6E0C5</accession>
<dbReference type="PANTHER" id="PTHR34472">
    <property type="entry name" value="SULFUR CARRIER PROTEIN THIS"/>
    <property type="match status" value="1"/>
</dbReference>
<dbReference type="InterPro" id="IPR003749">
    <property type="entry name" value="ThiS/MoaD-like"/>
</dbReference>
<dbReference type="NCBIfam" id="TIGR01683">
    <property type="entry name" value="thiS"/>
    <property type="match status" value="1"/>
</dbReference>
<dbReference type="InterPro" id="IPR012675">
    <property type="entry name" value="Beta-grasp_dom_sf"/>
</dbReference>
<dbReference type="Gene3D" id="3.10.20.30">
    <property type="match status" value="1"/>
</dbReference>
<dbReference type="Proteomes" id="UP001157353">
    <property type="component" value="Unassembled WGS sequence"/>
</dbReference>
<dbReference type="CDD" id="cd00565">
    <property type="entry name" value="Ubl_ThiS"/>
    <property type="match status" value="1"/>
</dbReference>
<protein>
    <submittedName>
        <fullName evidence="1">Thiamine biosynthesis protein ThiS</fullName>
    </submittedName>
</protein>
<name>A0ABQ6E0C5_9GAMM</name>
<evidence type="ECO:0000313" key="2">
    <source>
        <dbReference type="Proteomes" id="UP001157353"/>
    </source>
</evidence>
<dbReference type="InterPro" id="IPR010035">
    <property type="entry name" value="Thi_S"/>
</dbReference>
<gene>
    <name evidence="1" type="ORF">GCM10007916_19510</name>
</gene>
<dbReference type="EMBL" id="BSPQ01000005">
    <property type="protein sequence ID" value="GLS90884.1"/>
    <property type="molecule type" value="Genomic_DNA"/>
</dbReference>
<sequence length="71" mass="8001">MWKSKVKINVNEQPIELDQQANIEQLLTFLDSPLKGSAIAVNQKIISRSEWANYKLQENDQVSLFQAIAGG</sequence>
<dbReference type="InterPro" id="IPR016155">
    <property type="entry name" value="Mopterin_synth/thiamin_S_b"/>
</dbReference>
<organism evidence="1 2">
    <name type="scientific">Psychromonas marina</name>
    <dbReference type="NCBI Taxonomy" id="88364"/>
    <lineage>
        <taxon>Bacteria</taxon>
        <taxon>Pseudomonadati</taxon>
        <taxon>Pseudomonadota</taxon>
        <taxon>Gammaproteobacteria</taxon>
        <taxon>Alteromonadales</taxon>
        <taxon>Psychromonadaceae</taxon>
        <taxon>Psychromonas</taxon>
    </lineage>
</organism>
<dbReference type="SUPFAM" id="SSF54285">
    <property type="entry name" value="MoaD/ThiS"/>
    <property type="match status" value="1"/>
</dbReference>
<dbReference type="PANTHER" id="PTHR34472:SF1">
    <property type="entry name" value="SULFUR CARRIER PROTEIN THIS"/>
    <property type="match status" value="1"/>
</dbReference>
<reference evidence="2" key="1">
    <citation type="journal article" date="2019" name="Int. J. Syst. Evol. Microbiol.">
        <title>The Global Catalogue of Microorganisms (GCM) 10K type strain sequencing project: providing services to taxonomists for standard genome sequencing and annotation.</title>
        <authorList>
            <consortium name="The Broad Institute Genomics Platform"/>
            <consortium name="The Broad Institute Genome Sequencing Center for Infectious Disease"/>
            <person name="Wu L."/>
            <person name="Ma J."/>
        </authorList>
    </citation>
    <scope>NUCLEOTIDE SEQUENCE [LARGE SCALE GENOMIC DNA]</scope>
    <source>
        <strain evidence="2">NBRC 103166</strain>
    </source>
</reference>